<accession>Q08SL4</accession>
<dbReference type="EMBL" id="AAMD01000161">
    <property type="protein sequence ID" value="EAU63473.1"/>
    <property type="molecule type" value="Genomic_DNA"/>
</dbReference>
<dbReference type="Pfam" id="PF00271">
    <property type="entry name" value="Helicase_C"/>
    <property type="match status" value="1"/>
</dbReference>
<dbReference type="InterPro" id="IPR027417">
    <property type="entry name" value="P-loop_NTPase"/>
</dbReference>
<evidence type="ECO:0000259" key="5">
    <source>
        <dbReference type="PROSITE" id="PS51194"/>
    </source>
</evidence>
<keyword evidence="2" id="KW-0862">Zinc</keyword>
<dbReference type="InterPro" id="IPR007527">
    <property type="entry name" value="Znf_SWIM"/>
</dbReference>
<dbReference type="GO" id="GO:0016787">
    <property type="term" value="F:hydrolase activity"/>
    <property type="evidence" value="ECO:0007669"/>
    <property type="project" value="UniProtKB-KW"/>
</dbReference>
<reference evidence="6 7" key="1">
    <citation type="submission" date="2006-04" db="EMBL/GenBank/DDBJ databases">
        <authorList>
            <person name="Nierman W.C."/>
        </authorList>
    </citation>
    <scope>NUCLEOTIDE SEQUENCE [LARGE SCALE GENOMIC DNA]</scope>
    <source>
        <strain evidence="6 7">DW4/3-1</strain>
    </source>
</reference>
<sequence>MGSVDALTPVDQAGGPLAPFRTGSRFPVDAKRLVCGMRRDSLRLGSSRLVQSPVDTRDPLSPQDGQWLRALKAEVPPVTFKKGREYAETRRVFGLQRDGGRIRAQVAGSTGERYEVALEPKEGKVNSACTCPVWSTEGHCEHVVAAALIYAARFRPLPPPTQAAPPPAPALPREAPSLELDEEEVPAPELPAGDAVSLPALAKVESWLGLSAQADYEFFYRLTLSTTGPGGRHWVVDVRRQDAQMKGPVHVKRLLQAGMRISPADERVFGVLARHEHRYDSRIVLSDEDLAEVLELLRHRRVIYRGTPLLFSEEPVRPQIHLESRPDGATARIELLFPDGVGAQIKDVILLAGQRTWVIQAQSLFAVEPDFPPRLLRKWLLEPVMAFPASQLDRVLTFFAAHLPRFRMVLKADNIDVDESVEPHFLLTLEGTAERVKVQLAARYGQTTVPVSPSASHLGYASGVGNESRKLYRRREELERGAGKQLLELGLRFDGAAQVYETSGDAALEFWARGLASLPSAWERFGVQAPKVRLRPKIKPRIRVGMSGVNWFDLDAEFVTDDQAVDLGAVRMWLDSGRRFVPLKDGSFAEADPAELKRVADILEEAGALPGRTRTRLPLHQSVALDLLADLGEFTEVEAKARQAMMELRDTAGVPKVALPEGLTATLRHYQESGLSWLWFLHRHGLSGILADDMGLGKTVQSLSLLQKVANEEGRKPSLVVAPTSVLANWEREAERFTPNLKVMVWHGQDRKERAEDLKDMDLVLTSYALVRRDLDQLSQVGFRYVILDEAQNIKNADSATAQSCKTLPSDSRLALTGTPLENRLSELWSLFDFLMPGFLGSAEGFSDRYEQPIQVANDIGARDRLRRRIQPFILRRLKTEVASDLPPKTESVAWCEMEPGQAALYREVLEESRRKVSESIEKVGFKRSRVSILAALMRLRQVCCDPRLLKLPPNTLLPSSAKLERFGQLVDDLVAEGHRALVFSQFTEMLELLKTEADKRGLNYLYLDGRTKDRMAKVDDFNRPEGPPLFFISLKAGGTGLNLTAADYVIHYDPWWNPAVEDQATDRTHRIGQTRAVISYKLITRGTVEEKILSLQRRKKELAAGVLGTEGDFGKLLTEQDIADLFTES</sequence>
<dbReference type="Pfam" id="PF00176">
    <property type="entry name" value="SNF2-rel_dom"/>
    <property type="match status" value="1"/>
</dbReference>
<feature type="domain" description="SWIM-type" evidence="3">
    <location>
        <begin position="114"/>
        <end position="151"/>
    </location>
</feature>
<dbReference type="PATRIC" id="fig|378806.16.peg.2349"/>
<protein>
    <submittedName>
        <fullName evidence="6">Snf2 family protein</fullName>
    </submittedName>
</protein>
<dbReference type="PROSITE" id="PS51194">
    <property type="entry name" value="HELICASE_CTER"/>
    <property type="match status" value="1"/>
</dbReference>
<keyword evidence="2" id="KW-0863">Zinc-finger</keyword>
<evidence type="ECO:0000256" key="1">
    <source>
        <dbReference type="ARBA" id="ARBA00022801"/>
    </source>
</evidence>
<dbReference type="CDD" id="cd18793">
    <property type="entry name" value="SF2_C_SNF"/>
    <property type="match status" value="1"/>
</dbReference>
<feature type="domain" description="Helicase ATP-binding" evidence="4">
    <location>
        <begin position="679"/>
        <end position="838"/>
    </location>
</feature>
<feature type="domain" description="Helicase C-terminal" evidence="5">
    <location>
        <begin position="969"/>
        <end position="1124"/>
    </location>
</feature>
<dbReference type="Proteomes" id="UP000032702">
    <property type="component" value="Unassembled WGS sequence"/>
</dbReference>
<evidence type="ECO:0000259" key="4">
    <source>
        <dbReference type="PROSITE" id="PS51192"/>
    </source>
</evidence>
<dbReference type="SMART" id="SM00490">
    <property type="entry name" value="HELICc"/>
    <property type="match status" value="1"/>
</dbReference>
<dbReference type="AlphaFoldDB" id="Q08SL4"/>
<evidence type="ECO:0000256" key="2">
    <source>
        <dbReference type="PROSITE-ProRule" id="PRU00325"/>
    </source>
</evidence>
<dbReference type="Gene3D" id="3.40.50.10810">
    <property type="entry name" value="Tandem AAA-ATPase domain"/>
    <property type="match status" value="1"/>
</dbReference>
<name>Q08SL4_STIAD</name>
<dbReference type="InterPro" id="IPR038718">
    <property type="entry name" value="SNF2-like_sf"/>
</dbReference>
<evidence type="ECO:0000313" key="6">
    <source>
        <dbReference type="EMBL" id="EAU63473.1"/>
    </source>
</evidence>
<dbReference type="InterPro" id="IPR000330">
    <property type="entry name" value="SNF2_N"/>
</dbReference>
<dbReference type="PROSITE" id="PS50966">
    <property type="entry name" value="ZF_SWIM"/>
    <property type="match status" value="1"/>
</dbReference>
<keyword evidence="1" id="KW-0378">Hydrolase</keyword>
<dbReference type="SMART" id="SM00487">
    <property type="entry name" value="DEXDc"/>
    <property type="match status" value="1"/>
</dbReference>
<dbReference type="InterPro" id="IPR049730">
    <property type="entry name" value="SNF2/RAD54-like_C"/>
</dbReference>
<gene>
    <name evidence="6" type="ORF">STIAU_7584</name>
</gene>
<dbReference type="InterPro" id="IPR001650">
    <property type="entry name" value="Helicase_C-like"/>
</dbReference>
<proteinExistence type="predicted"/>
<dbReference type="InterPro" id="IPR014001">
    <property type="entry name" value="Helicase_ATP-bd"/>
</dbReference>
<dbReference type="SUPFAM" id="SSF52540">
    <property type="entry name" value="P-loop containing nucleoside triphosphate hydrolases"/>
    <property type="match status" value="2"/>
</dbReference>
<dbReference type="CDD" id="cd18012">
    <property type="entry name" value="DEXQc_arch_SWI2_SNF2"/>
    <property type="match status" value="1"/>
</dbReference>
<dbReference type="GO" id="GO:0008270">
    <property type="term" value="F:zinc ion binding"/>
    <property type="evidence" value="ECO:0007669"/>
    <property type="project" value="UniProtKB-KW"/>
</dbReference>
<dbReference type="PANTHER" id="PTHR10799">
    <property type="entry name" value="SNF2/RAD54 HELICASE FAMILY"/>
    <property type="match status" value="1"/>
</dbReference>
<comment type="caution">
    <text evidence="6">The sequence shown here is derived from an EMBL/GenBank/DDBJ whole genome shotgun (WGS) entry which is preliminary data.</text>
</comment>
<dbReference type="Gene3D" id="3.40.50.300">
    <property type="entry name" value="P-loop containing nucleotide triphosphate hydrolases"/>
    <property type="match status" value="1"/>
</dbReference>
<organism evidence="6 7">
    <name type="scientific">Stigmatella aurantiaca (strain DW4/3-1)</name>
    <dbReference type="NCBI Taxonomy" id="378806"/>
    <lineage>
        <taxon>Bacteria</taxon>
        <taxon>Pseudomonadati</taxon>
        <taxon>Myxococcota</taxon>
        <taxon>Myxococcia</taxon>
        <taxon>Myxococcales</taxon>
        <taxon>Cystobacterineae</taxon>
        <taxon>Archangiaceae</taxon>
        <taxon>Stigmatella</taxon>
    </lineage>
</organism>
<dbReference type="Pfam" id="PF04434">
    <property type="entry name" value="SWIM"/>
    <property type="match status" value="1"/>
</dbReference>
<evidence type="ECO:0000313" key="7">
    <source>
        <dbReference type="Proteomes" id="UP000032702"/>
    </source>
</evidence>
<keyword evidence="2" id="KW-0479">Metal-binding</keyword>
<evidence type="ECO:0000259" key="3">
    <source>
        <dbReference type="PROSITE" id="PS50966"/>
    </source>
</evidence>
<dbReference type="PROSITE" id="PS51192">
    <property type="entry name" value="HELICASE_ATP_BIND_1"/>
    <property type="match status" value="1"/>
</dbReference>
<dbReference type="GO" id="GO:0005524">
    <property type="term" value="F:ATP binding"/>
    <property type="evidence" value="ECO:0007669"/>
    <property type="project" value="InterPro"/>
</dbReference>